<protein>
    <submittedName>
        <fullName evidence="1">Uncharacterized protein</fullName>
    </submittedName>
</protein>
<feature type="non-terminal residue" evidence="1">
    <location>
        <position position="1"/>
    </location>
</feature>
<organism evidence="1">
    <name type="scientific">uncultured Solirubrobacteraceae bacterium</name>
    <dbReference type="NCBI Taxonomy" id="1162706"/>
    <lineage>
        <taxon>Bacteria</taxon>
        <taxon>Bacillati</taxon>
        <taxon>Actinomycetota</taxon>
        <taxon>Thermoleophilia</taxon>
        <taxon>Solirubrobacterales</taxon>
        <taxon>Solirubrobacteraceae</taxon>
        <taxon>environmental samples</taxon>
    </lineage>
</organism>
<name>A0A6J4SLF4_9ACTN</name>
<gene>
    <name evidence="1" type="ORF">AVDCRST_MAG53-2076</name>
</gene>
<evidence type="ECO:0000313" key="1">
    <source>
        <dbReference type="EMBL" id="CAA9502280.1"/>
    </source>
</evidence>
<dbReference type="EMBL" id="CADCVR010000065">
    <property type="protein sequence ID" value="CAA9502280.1"/>
    <property type="molecule type" value="Genomic_DNA"/>
</dbReference>
<dbReference type="AlphaFoldDB" id="A0A6J4SLF4"/>
<reference evidence="1" key="1">
    <citation type="submission" date="2020-02" db="EMBL/GenBank/DDBJ databases">
        <authorList>
            <person name="Meier V. D."/>
        </authorList>
    </citation>
    <scope>NUCLEOTIDE SEQUENCE</scope>
    <source>
        <strain evidence="1">AVDCRST_MAG53</strain>
    </source>
</reference>
<accession>A0A6J4SLF4</accession>
<proteinExistence type="predicted"/>
<sequence length="32" mass="3217">PGGTGRDGALRRVLTAPVGAAAGAAREREARR</sequence>